<comment type="subcellular location">
    <subcellularLocation>
        <location evidence="1">Periplasm</location>
    </subcellularLocation>
</comment>
<dbReference type="InterPro" id="IPR036249">
    <property type="entry name" value="Thioredoxin-like_sf"/>
</dbReference>
<keyword evidence="1" id="KW-0676">Redox-active center</keyword>
<keyword evidence="4" id="KW-1185">Reference proteome</keyword>
<sequence>MFARKYFISLFAGTALLAAACASVAADGGADKAASAASATNAASTTSTTSTTNANYPAVIQSLQKQGLDDVQEFKAGQGLRGFAGMAGEDPTTVYVTPDGNAIVGTRVSPDGRVVDEALVQKLMAKPMSDALWAKLESYTWVLDGKASAPRVVYMITDANCPYCHRFWEAARPWVDAGKVQVRDLLVGVIKADSSTKAAAILGAKDQSAALEQNERDFDKGGIAPAASVPPDVRKVLGTNQALMAEMGFRGTPGIIYQDDQGLVQRLTGMPQPDDLGKILGPR</sequence>
<organism evidence="3 4">
    <name type="scientific">Candidimonas nitroreducens</name>
    <dbReference type="NCBI Taxonomy" id="683354"/>
    <lineage>
        <taxon>Bacteria</taxon>
        <taxon>Pseudomonadati</taxon>
        <taxon>Pseudomonadota</taxon>
        <taxon>Betaproteobacteria</taxon>
        <taxon>Burkholderiales</taxon>
        <taxon>Alcaligenaceae</taxon>
        <taxon>Candidimonas</taxon>
    </lineage>
</organism>
<dbReference type="CDD" id="cd03020">
    <property type="entry name" value="DsbA_DsbC_DsbG"/>
    <property type="match status" value="1"/>
</dbReference>
<evidence type="ECO:0000259" key="2">
    <source>
        <dbReference type="Pfam" id="PF13098"/>
    </source>
</evidence>
<dbReference type="Gene3D" id="3.40.30.10">
    <property type="entry name" value="Glutaredoxin"/>
    <property type="match status" value="1"/>
</dbReference>
<dbReference type="InterPro" id="IPR033954">
    <property type="entry name" value="DiS-bond_Isoase_DsbC/G"/>
</dbReference>
<dbReference type="OrthoDB" id="5298214at2"/>
<dbReference type="RefSeq" id="WP_088605655.1">
    <property type="nucleotide sequence ID" value="NZ_NJIH01000015.1"/>
</dbReference>
<dbReference type="AlphaFoldDB" id="A0A225LZF4"/>
<dbReference type="InterPro" id="IPR012336">
    <property type="entry name" value="Thioredoxin-like_fold"/>
</dbReference>
<dbReference type="Proteomes" id="UP000214603">
    <property type="component" value="Unassembled WGS sequence"/>
</dbReference>
<feature type="chain" id="PRO_5011834638" description="Thiol:disulfide interchange protein" evidence="1">
    <location>
        <begin position="26"/>
        <end position="283"/>
    </location>
</feature>
<keyword evidence="1" id="KW-0574">Periplasm</keyword>
<comment type="caution">
    <text evidence="3">The sequence shown here is derived from an EMBL/GenBank/DDBJ whole genome shotgun (WGS) entry which is preliminary data.</text>
</comment>
<dbReference type="SUPFAM" id="SSF52833">
    <property type="entry name" value="Thioredoxin-like"/>
    <property type="match status" value="1"/>
</dbReference>
<keyword evidence="1" id="KW-0732">Signal</keyword>
<reference evidence="4" key="1">
    <citation type="submission" date="2017-06" db="EMBL/GenBank/DDBJ databases">
        <title>Herbaspirillum phytohormonus sp. nov., isolated from the root nodule of Robinia pseudoacacia in lead-zinc mine.</title>
        <authorList>
            <person name="Fan M."/>
            <person name="Lin Y."/>
        </authorList>
    </citation>
    <scope>NUCLEOTIDE SEQUENCE [LARGE SCALE GENOMIC DNA]</scope>
    <source>
        <strain evidence="4">SC-089</strain>
    </source>
</reference>
<dbReference type="InterPro" id="IPR009094">
    <property type="entry name" value="DiS-bond_isomerase_DsbC/G_N_sf"/>
</dbReference>
<name>A0A225LZF4_9BURK</name>
<dbReference type="PANTHER" id="PTHR35272">
    <property type="entry name" value="THIOL:DISULFIDE INTERCHANGE PROTEIN DSBC-RELATED"/>
    <property type="match status" value="1"/>
</dbReference>
<protein>
    <recommendedName>
        <fullName evidence="1">Thiol:disulfide interchange protein</fullName>
    </recommendedName>
</protein>
<evidence type="ECO:0000313" key="4">
    <source>
        <dbReference type="Proteomes" id="UP000214603"/>
    </source>
</evidence>
<dbReference type="PROSITE" id="PS51257">
    <property type="entry name" value="PROKAR_LIPOPROTEIN"/>
    <property type="match status" value="1"/>
</dbReference>
<gene>
    <name evidence="3" type="ORF">CEY11_22405</name>
</gene>
<proteinExistence type="inferred from homology"/>
<comment type="similarity">
    <text evidence="1">Belongs to the thioredoxin family. DsbC subfamily.</text>
</comment>
<feature type="domain" description="Thioredoxin-like fold" evidence="2">
    <location>
        <begin position="149"/>
        <end position="280"/>
    </location>
</feature>
<accession>A0A225LZF4</accession>
<comment type="function">
    <text evidence="1">Required for disulfide bond formation in some periplasmic proteins. Acts by transferring its disulfide bond to other proteins and is reduced in the process.</text>
</comment>
<evidence type="ECO:0000256" key="1">
    <source>
        <dbReference type="RuleBase" id="RU364038"/>
    </source>
</evidence>
<dbReference type="EMBL" id="NJIH01000015">
    <property type="protein sequence ID" value="OWT54478.1"/>
    <property type="molecule type" value="Genomic_DNA"/>
</dbReference>
<feature type="signal peptide" evidence="1">
    <location>
        <begin position="1"/>
        <end position="25"/>
    </location>
</feature>
<dbReference type="PANTHER" id="PTHR35272:SF4">
    <property type="entry name" value="THIOL:DISULFIDE INTERCHANGE PROTEIN DSBG"/>
    <property type="match status" value="1"/>
</dbReference>
<dbReference type="SUPFAM" id="SSF54423">
    <property type="entry name" value="DsbC/DsbG N-terminal domain-like"/>
    <property type="match status" value="1"/>
</dbReference>
<dbReference type="GO" id="GO:0042597">
    <property type="term" value="C:periplasmic space"/>
    <property type="evidence" value="ECO:0007669"/>
    <property type="project" value="UniProtKB-SubCell"/>
</dbReference>
<dbReference type="InterPro" id="IPR051470">
    <property type="entry name" value="Thiol:disulfide_interchange"/>
</dbReference>
<dbReference type="Pfam" id="PF13098">
    <property type="entry name" value="Thioredoxin_2"/>
    <property type="match status" value="1"/>
</dbReference>
<dbReference type="Gene3D" id="3.10.450.70">
    <property type="entry name" value="Disulphide bond isomerase, DsbC/G, N-terminal"/>
    <property type="match status" value="1"/>
</dbReference>
<dbReference type="NCBIfam" id="NF008657">
    <property type="entry name" value="PRK11657.1"/>
    <property type="match status" value="1"/>
</dbReference>
<evidence type="ECO:0000313" key="3">
    <source>
        <dbReference type="EMBL" id="OWT54478.1"/>
    </source>
</evidence>